<feature type="compositionally biased region" description="Polar residues" evidence="7">
    <location>
        <begin position="13"/>
        <end position="24"/>
    </location>
</feature>
<feature type="compositionally biased region" description="Basic residues" evidence="7">
    <location>
        <begin position="129"/>
        <end position="141"/>
    </location>
</feature>
<dbReference type="GO" id="GO:0009691">
    <property type="term" value="P:cytokinin biosynthetic process"/>
    <property type="evidence" value="ECO:0007669"/>
    <property type="project" value="UniProtKB-KW"/>
</dbReference>
<sequence length="141" mass="16060">MDPFKQMFGTEGCGSSESGWTTYIVSPMEEDDYEFNDHGNHHDYHDRGGTIGNEEDQVGGAEDSDDDSMASDASSGPHLQYKREDSQSSHGRVTSSKNSKEDCKFNPFSLFSNKKKKNKKGRDEEHFKKDRRFTSVRKYSK</sequence>
<feature type="compositionally biased region" description="Basic and acidic residues" evidence="7">
    <location>
        <begin position="35"/>
        <end position="48"/>
    </location>
</feature>
<feature type="compositionally biased region" description="Polar residues" evidence="7">
    <location>
        <begin position="88"/>
        <end position="97"/>
    </location>
</feature>
<evidence type="ECO:0000256" key="4">
    <source>
        <dbReference type="ARBA" id="ARBA00022864"/>
    </source>
</evidence>
<keyword evidence="3" id="KW-0203">Cytokinin biosynthesis</keyword>
<evidence type="ECO:0000256" key="1">
    <source>
        <dbReference type="ARBA" id="ARBA00004496"/>
    </source>
</evidence>
<evidence type="ECO:0000256" key="7">
    <source>
        <dbReference type="SAM" id="MobiDB-lite"/>
    </source>
</evidence>
<dbReference type="Proteomes" id="UP001159364">
    <property type="component" value="Linkage Group LG01"/>
</dbReference>
<name>A0AAV8UAC8_9ROSI</name>
<accession>A0AAV8UAC8</accession>
<comment type="caution">
    <text evidence="8">The sequence shown here is derived from an EMBL/GenBank/DDBJ whole genome shotgun (WGS) entry which is preliminary data.</text>
</comment>
<keyword evidence="9" id="KW-1185">Reference proteome</keyword>
<reference evidence="8 9" key="1">
    <citation type="submission" date="2021-09" db="EMBL/GenBank/DDBJ databases">
        <title>Genomic insights and catalytic innovation underlie evolution of tropane alkaloids biosynthesis.</title>
        <authorList>
            <person name="Wang Y.-J."/>
            <person name="Tian T."/>
            <person name="Huang J.-P."/>
            <person name="Huang S.-X."/>
        </authorList>
    </citation>
    <scope>NUCLEOTIDE SEQUENCE [LARGE SCALE GENOMIC DNA]</scope>
    <source>
        <strain evidence="8">KIB-2018</strain>
        <tissue evidence="8">Leaf</tissue>
    </source>
</reference>
<dbReference type="GO" id="GO:0009736">
    <property type="term" value="P:cytokinin-activated signaling pathway"/>
    <property type="evidence" value="ECO:0007669"/>
    <property type="project" value="UniProtKB-KW"/>
</dbReference>
<feature type="compositionally biased region" description="Acidic residues" evidence="7">
    <location>
        <begin position="53"/>
        <end position="69"/>
    </location>
</feature>
<evidence type="ECO:0000256" key="6">
    <source>
        <dbReference type="ARBA" id="ARBA00024199"/>
    </source>
</evidence>
<dbReference type="EMBL" id="JAIWQS010000001">
    <property type="protein sequence ID" value="KAJ8775253.1"/>
    <property type="molecule type" value="Genomic_DNA"/>
</dbReference>
<dbReference type="PANTHER" id="PTHR33347:SF27">
    <property type="entry name" value="PROTEIN SOB FIVE-LIKE 3-RELATED"/>
    <property type="match status" value="1"/>
</dbReference>
<dbReference type="GO" id="GO:0005737">
    <property type="term" value="C:cytoplasm"/>
    <property type="evidence" value="ECO:0007669"/>
    <property type="project" value="UniProtKB-SubCell"/>
</dbReference>
<organism evidence="8 9">
    <name type="scientific">Erythroxylum novogranatense</name>
    <dbReference type="NCBI Taxonomy" id="1862640"/>
    <lineage>
        <taxon>Eukaryota</taxon>
        <taxon>Viridiplantae</taxon>
        <taxon>Streptophyta</taxon>
        <taxon>Embryophyta</taxon>
        <taxon>Tracheophyta</taxon>
        <taxon>Spermatophyta</taxon>
        <taxon>Magnoliopsida</taxon>
        <taxon>eudicotyledons</taxon>
        <taxon>Gunneridae</taxon>
        <taxon>Pentapetalae</taxon>
        <taxon>rosids</taxon>
        <taxon>fabids</taxon>
        <taxon>Malpighiales</taxon>
        <taxon>Erythroxylaceae</taxon>
        <taxon>Erythroxylum</taxon>
    </lineage>
</organism>
<evidence type="ECO:0000256" key="2">
    <source>
        <dbReference type="ARBA" id="ARBA00022490"/>
    </source>
</evidence>
<gene>
    <name evidence="8" type="ORF">K2173_020257</name>
</gene>
<feature type="region of interest" description="Disordered" evidence="7">
    <location>
        <begin position="1"/>
        <end position="141"/>
    </location>
</feature>
<evidence type="ECO:0000313" key="8">
    <source>
        <dbReference type="EMBL" id="KAJ8775253.1"/>
    </source>
</evidence>
<protein>
    <submittedName>
        <fullName evidence="8">Uncharacterized protein</fullName>
    </submittedName>
</protein>
<keyword evidence="4" id="KW-0932">Cytokinin signaling pathway</keyword>
<dbReference type="AlphaFoldDB" id="A0AAV8UAC8"/>
<dbReference type="InterPro" id="IPR044670">
    <property type="entry name" value="SOFL"/>
</dbReference>
<comment type="similarity">
    <text evidence="6">Belongs to the SOFL plant protein family.</text>
</comment>
<evidence type="ECO:0000256" key="5">
    <source>
        <dbReference type="ARBA" id="ARBA00023242"/>
    </source>
</evidence>
<comment type="subcellular location">
    <subcellularLocation>
        <location evidence="1">Cytoplasm</location>
    </subcellularLocation>
</comment>
<dbReference type="PANTHER" id="PTHR33347">
    <property type="entry name" value="OSJNBA0091C07.3 PROTEIN"/>
    <property type="match status" value="1"/>
</dbReference>
<evidence type="ECO:0000256" key="3">
    <source>
        <dbReference type="ARBA" id="ARBA00022712"/>
    </source>
</evidence>
<evidence type="ECO:0000313" key="9">
    <source>
        <dbReference type="Proteomes" id="UP001159364"/>
    </source>
</evidence>
<keyword evidence="5" id="KW-0539">Nucleus</keyword>
<keyword evidence="2" id="KW-0963">Cytoplasm</keyword>
<proteinExistence type="inferred from homology"/>